<feature type="coiled-coil region" evidence="8">
    <location>
        <begin position="504"/>
        <end position="599"/>
    </location>
</feature>
<comment type="function">
    <text evidence="7">Endonuclease that is involved in the suppression of homologous recombination and thus may have a key role in the control of bacterial genetic diversity.</text>
</comment>
<evidence type="ECO:0000256" key="7">
    <source>
        <dbReference type="HAMAP-Rule" id="MF_00092"/>
    </source>
</evidence>
<dbReference type="Gene3D" id="3.30.1370.110">
    <property type="match status" value="1"/>
</dbReference>
<comment type="similarity">
    <text evidence="7">Belongs to the DNA mismatch repair MutS family. MutS2 subfamily.</text>
</comment>
<dbReference type="SUPFAM" id="SSF160443">
    <property type="entry name" value="SMR domain-like"/>
    <property type="match status" value="1"/>
</dbReference>
<dbReference type="InterPro" id="IPR000432">
    <property type="entry name" value="DNA_mismatch_repair_MutS_C"/>
</dbReference>
<dbReference type="InterPro" id="IPR007696">
    <property type="entry name" value="DNA_mismatch_repair_MutS_core"/>
</dbReference>
<evidence type="ECO:0000256" key="6">
    <source>
        <dbReference type="ARBA" id="ARBA00023125"/>
    </source>
</evidence>
<evidence type="ECO:0000256" key="5">
    <source>
        <dbReference type="ARBA" id="ARBA00022884"/>
    </source>
</evidence>
<evidence type="ECO:0000256" key="1">
    <source>
        <dbReference type="ARBA" id="ARBA00022730"/>
    </source>
</evidence>
<dbReference type="GO" id="GO:0016887">
    <property type="term" value="F:ATP hydrolysis activity"/>
    <property type="evidence" value="ECO:0007669"/>
    <property type="project" value="InterPro"/>
</dbReference>
<dbReference type="InterPro" id="IPR045076">
    <property type="entry name" value="MutS"/>
</dbReference>
<dbReference type="STRING" id="1173111.SAMN05444955_104137"/>
<dbReference type="PIRSF" id="PIRSF005814">
    <property type="entry name" value="MutS_YshD"/>
    <property type="match status" value="1"/>
</dbReference>
<dbReference type="EC" id="3.6.4.-" evidence="7"/>
<dbReference type="InterPro" id="IPR027417">
    <property type="entry name" value="P-loop_NTPase"/>
</dbReference>
<keyword evidence="5 7" id="KW-0694">RNA-binding</keyword>
<evidence type="ECO:0000256" key="4">
    <source>
        <dbReference type="ARBA" id="ARBA00022840"/>
    </source>
</evidence>
<dbReference type="PANTHER" id="PTHR48466">
    <property type="entry name" value="OS10G0509000 PROTEIN-RELATED"/>
    <property type="match status" value="1"/>
</dbReference>
<accession>A0A1H8CVF8</accession>
<dbReference type="SMART" id="SM00463">
    <property type="entry name" value="SMR"/>
    <property type="match status" value="1"/>
</dbReference>
<keyword evidence="7" id="KW-0540">Nuclease</keyword>
<evidence type="ECO:0000256" key="9">
    <source>
        <dbReference type="SAM" id="MobiDB-lite"/>
    </source>
</evidence>
<keyword evidence="3 7" id="KW-0378">Hydrolase</keyword>
<sequence length="785" mass="87673">MEWTLKPLEFNQVKEMVKNQASSQLGKAKVDEITPSSSIEEVKQYLQATAEGMDLLRLKGDVPLGGIRSIGSSVRRAKIGGLLNEAELLDIASTILAGRKVKSLLRQVEEETAPLPILRGYTEQIESLEHLEREIESCIDDQGTVLDQASPPLARIRRSIGDLRQQIQHTLNQMLRNSHYLKMMQEPIITQRHDRYVIPVKQEYRAQFGGIVHDQSSSGATLFIEPESIVHLNNRLREQELAEAKEIEKILMRLTSLVAEEADHLERNLSILQEVDFIMAKARFGAMMKAVCPAISEDGTMRLKRARHPLIPPDQVVPIDVEMGERHQAIIITGPNTGGKTVTLKTIGLFALMVQSGFPIPAEEESIMPVFSGVFADIGDEQSIEQNLSTFSSHLTNIIRMLKVIDERSLVLFDELGAGTDPAEGAALAIAILEYVMERGSSVVATTHYSELKLFAHHHPRAVNASVEFDVETLRPTYRLLIGVPGRSNAFAISSRLGLPPQIIEAAKKQLSSDENRLEEMIAALTVDRKAAEEERKNAERLRNEAEELLLDLKKQMESWEEEKARLREKARLEAKSIVTSAQREAEEVLKELREWARARPQELKEHELIAVKKRLDDAVPQMQLPRKTSQRVAVAEEIKPGDEVFVHSVNQKGVVVEALGQDEFQVQVGFLKMKAHLRDLEKRSSKPETGAAKATSSIKRSTDHVPPELDLRGKMVEEAIMEIDKYLDDAILAGYKQVALIHGKGTGALRSGVQEFLRKHRSVKSFRLGSHGEGGSGVTIAELR</sequence>
<dbReference type="PANTHER" id="PTHR48466:SF2">
    <property type="entry name" value="OS10G0509000 PROTEIN"/>
    <property type="match status" value="1"/>
</dbReference>
<reference evidence="11 12" key="1">
    <citation type="submission" date="2016-10" db="EMBL/GenBank/DDBJ databases">
        <authorList>
            <person name="de Groot N.N."/>
        </authorList>
    </citation>
    <scope>NUCLEOTIDE SEQUENCE [LARGE SCALE GENOMIC DNA]</scope>
    <source>
        <strain evidence="11 12">DSM 46701</strain>
    </source>
</reference>
<dbReference type="EMBL" id="FOCQ01000004">
    <property type="protein sequence ID" value="SEM98976.1"/>
    <property type="molecule type" value="Genomic_DNA"/>
</dbReference>
<keyword evidence="4 7" id="KW-0067">ATP-binding</keyword>
<dbReference type="InterPro" id="IPR036063">
    <property type="entry name" value="Smr_dom_sf"/>
</dbReference>
<evidence type="ECO:0000313" key="12">
    <source>
        <dbReference type="Proteomes" id="UP000199695"/>
    </source>
</evidence>
<dbReference type="CDD" id="cd03280">
    <property type="entry name" value="ABC_MutS2"/>
    <property type="match status" value="1"/>
</dbReference>
<keyword evidence="6 7" id="KW-0238">DNA-binding</keyword>
<dbReference type="PROSITE" id="PS50828">
    <property type="entry name" value="SMR"/>
    <property type="match status" value="1"/>
</dbReference>
<name>A0A1H8CVF8_9BACL</name>
<dbReference type="SUPFAM" id="SSF48334">
    <property type="entry name" value="DNA repair protein MutS, domain III"/>
    <property type="match status" value="1"/>
</dbReference>
<dbReference type="Pfam" id="PF20297">
    <property type="entry name" value="MSSS"/>
    <property type="match status" value="1"/>
</dbReference>
<dbReference type="Pfam" id="PF00488">
    <property type="entry name" value="MutS_V"/>
    <property type="match status" value="1"/>
</dbReference>
<dbReference type="HAMAP" id="MF_00092">
    <property type="entry name" value="MutS2"/>
    <property type="match status" value="1"/>
</dbReference>
<evidence type="ECO:0000313" key="11">
    <source>
        <dbReference type="EMBL" id="SEM98976.1"/>
    </source>
</evidence>
<dbReference type="Proteomes" id="UP000199695">
    <property type="component" value="Unassembled WGS sequence"/>
</dbReference>
<dbReference type="GO" id="GO:0030983">
    <property type="term" value="F:mismatched DNA binding"/>
    <property type="evidence" value="ECO:0007669"/>
    <property type="project" value="InterPro"/>
</dbReference>
<dbReference type="GO" id="GO:0045910">
    <property type="term" value="P:negative regulation of DNA recombination"/>
    <property type="evidence" value="ECO:0007669"/>
    <property type="project" value="InterPro"/>
</dbReference>
<dbReference type="GO" id="GO:0043023">
    <property type="term" value="F:ribosomal large subunit binding"/>
    <property type="evidence" value="ECO:0007669"/>
    <property type="project" value="UniProtKB-UniRule"/>
</dbReference>
<evidence type="ECO:0000256" key="2">
    <source>
        <dbReference type="ARBA" id="ARBA00022741"/>
    </source>
</evidence>
<keyword evidence="12" id="KW-1185">Reference proteome</keyword>
<dbReference type="RefSeq" id="WP_089966288.1">
    <property type="nucleotide sequence ID" value="NZ_FOCQ01000004.1"/>
</dbReference>
<feature type="region of interest" description="Disordered" evidence="9">
    <location>
        <begin position="682"/>
        <end position="707"/>
    </location>
</feature>
<dbReference type="PROSITE" id="PS00486">
    <property type="entry name" value="DNA_MISMATCH_REPAIR_2"/>
    <property type="match status" value="1"/>
</dbReference>
<dbReference type="InterPro" id="IPR046893">
    <property type="entry name" value="MSSS"/>
</dbReference>
<organism evidence="11 12">
    <name type="scientific">Lihuaxuella thermophila</name>
    <dbReference type="NCBI Taxonomy" id="1173111"/>
    <lineage>
        <taxon>Bacteria</taxon>
        <taxon>Bacillati</taxon>
        <taxon>Bacillota</taxon>
        <taxon>Bacilli</taxon>
        <taxon>Bacillales</taxon>
        <taxon>Thermoactinomycetaceae</taxon>
        <taxon>Lihuaxuella</taxon>
    </lineage>
</organism>
<dbReference type="InterPro" id="IPR005747">
    <property type="entry name" value="MutS2"/>
</dbReference>
<comment type="subunit">
    <text evidence="7">Homodimer. Binds to stalled ribosomes, contacting rRNA.</text>
</comment>
<feature type="domain" description="Smr" evidence="10">
    <location>
        <begin position="710"/>
        <end position="785"/>
    </location>
</feature>
<evidence type="ECO:0000256" key="8">
    <source>
        <dbReference type="SAM" id="Coils"/>
    </source>
</evidence>
<dbReference type="InterPro" id="IPR036187">
    <property type="entry name" value="DNA_mismatch_repair_MutS_sf"/>
</dbReference>
<gene>
    <name evidence="7" type="primary">mutS2</name>
    <name evidence="7" type="synonym">rqcU</name>
    <name evidence="11" type="ORF">SAMN05444955_104137</name>
</gene>
<dbReference type="GO" id="GO:0072344">
    <property type="term" value="P:rescue of stalled ribosome"/>
    <property type="evidence" value="ECO:0007669"/>
    <property type="project" value="UniProtKB-UniRule"/>
</dbReference>
<dbReference type="GO" id="GO:0005524">
    <property type="term" value="F:ATP binding"/>
    <property type="evidence" value="ECO:0007669"/>
    <property type="project" value="UniProtKB-UniRule"/>
</dbReference>
<dbReference type="SMART" id="SM00534">
    <property type="entry name" value="MUTSac"/>
    <property type="match status" value="1"/>
</dbReference>
<dbReference type="GO" id="GO:0004519">
    <property type="term" value="F:endonuclease activity"/>
    <property type="evidence" value="ECO:0007669"/>
    <property type="project" value="UniProtKB-UniRule"/>
</dbReference>
<dbReference type="InterPro" id="IPR002625">
    <property type="entry name" value="Smr_dom"/>
</dbReference>
<dbReference type="Pfam" id="PF01713">
    <property type="entry name" value="Smr"/>
    <property type="match status" value="1"/>
</dbReference>
<dbReference type="EC" id="3.1.-.-" evidence="7"/>
<keyword evidence="8" id="KW-0175">Coiled coil</keyword>
<keyword evidence="2 7" id="KW-0547">Nucleotide-binding</keyword>
<keyword evidence="7" id="KW-0255">Endonuclease</keyword>
<dbReference type="GO" id="GO:0140664">
    <property type="term" value="F:ATP-dependent DNA damage sensor activity"/>
    <property type="evidence" value="ECO:0007669"/>
    <property type="project" value="InterPro"/>
</dbReference>
<dbReference type="NCBIfam" id="TIGR01069">
    <property type="entry name" value="mutS2"/>
    <property type="match status" value="1"/>
</dbReference>
<proteinExistence type="inferred from homology"/>
<feature type="binding site" evidence="7">
    <location>
        <begin position="334"/>
        <end position="341"/>
    </location>
    <ligand>
        <name>ATP</name>
        <dbReference type="ChEBI" id="CHEBI:30616"/>
    </ligand>
</feature>
<dbReference type="AlphaFoldDB" id="A0A1H8CVF8"/>
<dbReference type="SMART" id="SM00533">
    <property type="entry name" value="MUTSd"/>
    <property type="match status" value="1"/>
</dbReference>
<dbReference type="GO" id="GO:0006298">
    <property type="term" value="P:mismatch repair"/>
    <property type="evidence" value="ECO:0007669"/>
    <property type="project" value="InterPro"/>
</dbReference>
<dbReference type="Gene3D" id="3.40.50.300">
    <property type="entry name" value="P-loop containing nucleotide triphosphate hydrolases"/>
    <property type="match status" value="1"/>
</dbReference>
<dbReference type="CDD" id="cd06503">
    <property type="entry name" value="ATP-synt_Fo_b"/>
    <property type="match status" value="1"/>
</dbReference>
<evidence type="ECO:0000256" key="3">
    <source>
        <dbReference type="ARBA" id="ARBA00022801"/>
    </source>
</evidence>
<dbReference type="OrthoDB" id="9808166at2"/>
<dbReference type="FunFam" id="3.40.50.300:FF:000830">
    <property type="entry name" value="Endonuclease MutS2"/>
    <property type="match status" value="1"/>
</dbReference>
<protein>
    <recommendedName>
        <fullName evidence="7">Endonuclease MutS2</fullName>
        <ecNumber evidence="7">3.1.-.-</ecNumber>
    </recommendedName>
    <alternativeName>
        <fullName evidence="7">Ribosome-associated protein quality control-upstream factor</fullName>
        <shortName evidence="7">RQC-upstream factor</shortName>
        <shortName evidence="7">RqcU</shortName>
        <ecNumber evidence="7">3.6.4.-</ecNumber>
    </alternativeName>
</protein>
<keyword evidence="1 7" id="KW-0699">rRNA-binding</keyword>
<evidence type="ECO:0000259" key="10">
    <source>
        <dbReference type="PROSITE" id="PS50828"/>
    </source>
</evidence>
<comment type="function">
    <text evidence="7">Acts as a ribosome collision sensor, splitting the ribosome into its 2 subunits. Detects stalled/collided 70S ribosomes which it binds and splits by an ATP-hydrolysis driven conformational change. Acts upstream of the ribosome quality control system (RQC), a ribosome-associated complex that mediates the extraction of incompletely synthesized nascent chains from stalled ribosomes and their subsequent degradation. Probably generates substrates for RQC.</text>
</comment>
<dbReference type="GO" id="GO:0019843">
    <property type="term" value="F:rRNA binding"/>
    <property type="evidence" value="ECO:0007669"/>
    <property type="project" value="UniProtKB-UniRule"/>
</dbReference>
<dbReference type="SUPFAM" id="SSF52540">
    <property type="entry name" value="P-loop containing nucleoside triphosphate hydrolases"/>
    <property type="match status" value="1"/>
</dbReference>